<evidence type="ECO:0000313" key="1">
    <source>
        <dbReference type="EMBL" id="KAF3577745.1"/>
    </source>
</evidence>
<accession>A0ABQ7DKC6</accession>
<comment type="caution">
    <text evidence="1">The sequence shown here is derived from an EMBL/GenBank/DDBJ whole genome shotgun (WGS) entry which is preliminary data.</text>
</comment>
<sequence length="174" mass="19427">MSKYFRNSQVLRLVTGLLHDSPSSSISSTLQVGALLHAIHRGSSEIALLSYTAWPCSSSPLGSSLAVIIKSRRCRWKRSLVGSTMVTYRQFEHHDLKHLAIHALIPKLLTVQICPHDSSPGLLIVQYNPNEHSQIATFVQDSCILSFMPQKYLISNNYPKLVKKLYGNVTPLTN</sequence>
<gene>
    <name evidence="1" type="ORF">DY000_02032621</name>
</gene>
<protein>
    <submittedName>
        <fullName evidence="1">Uncharacterized protein</fullName>
    </submittedName>
</protein>
<organism evidence="1 2">
    <name type="scientific">Brassica cretica</name>
    <name type="common">Mustard</name>
    <dbReference type="NCBI Taxonomy" id="69181"/>
    <lineage>
        <taxon>Eukaryota</taxon>
        <taxon>Viridiplantae</taxon>
        <taxon>Streptophyta</taxon>
        <taxon>Embryophyta</taxon>
        <taxon>Tracheophyta</taxon>
        <taxon>Spermatophyta</taxon>
        <taxon>Magnoliopsida</taxon>
        <taxon>eudicotyledons</taxon>
        <taxon>Gunneridae</taxon>
        <taxon>Pentapetalae</taxon>
        <taxon>rosids</taxon>
        <taxon>malvids</taxon>
        <taxon>Brassicales</taxon>
        <taxon>Brassicaceae</taxon>
        <taxon>Brassiceae</taxon>
        <taxon>Brassica</taxon>
    </lineage>
</organism>
<name>A0ABQ7DKC6_BRACR</name>
<evidence type="ECO:0000313" key="2">
    <source>
        <dbReference type="Proteomes" id="UP000266723"/>
    </source>
</evidence>
<dbReference type="Proteomes" id="UP000266723">
    <property type="component" value="Unassembled WGS sequence"/>
</dbReference>
<dbReference type="EMBL" id="QGKV02000649">
    <property type="protein sequence ID" value="KAF3577745.1"/>
    <property type="molecule type" value="Genomic_DNA"/>
</dbReference>
<reference evidence="1 2" key="1">
    <citation type="journal article" date="2020" name="BMC Genomics">
        <title>Intraspecific diversification of the crop wild relative Brassica cretica Lam. using demographic model selection.</title>
        <authorList>
            <person name="Kioukis A."/>
            <person name="Michalopoulou V.A."/>
            <person name="Briers L."/>
            <person name="Pirintsos S."/>
            <person name="Studholme D.J."/>
            <person name="Pavlidis P."/>
            <person name="Sarris P.F."/>
        </authorList>
    </citation>
    <scope>NUCLEOTIDE SEQUENCE [LARGE SCALE GENOMIC DNA]</scope>
    <source>
        <strain evidence="2">cv. PFS-1207/04</strain>
    </source>
</reference>
<proteinExistence type="predicted"/>
<keyword evidence="2" id="KW-1185">Reference proteome</keyword>